<dbReference type="InterPro" id="IPR023828">
    <property type="entry name" value="Peptidase_S8_Ser-AS"/>
</dbReference>
<dbReference type="InterPro" id="IPR002884">
    <property type="entry name" value="P_dom"/>
</dbReference>
<feature type="domain" description="P/Homo B" evidence="9">
    <location>
        <begin position="356"/>
        <end position="498"/>
    </location>
</feature>
<accession>A0ABU3VBZ5</accession>
<dbReference type="PRINTS" id="PR00313">
    <property type="entry name" value="CABNDNGRPT"/>
</dbReference>
<dbReference type="SUPFAM" id="SSF51120">
    <property type="entry name" value="beta-Roll"/>
    <property type="match status" value="5"/>
</dbReference>
<dbReference type="InterPro" id="IPR000209">
    <property type="entry name" value="Peptidase_S8/S53_dom"/>
</dbReference>
<dbReference type="PROSITE" id="PS00330">
    <property type="entry name" value="HEMOLYSIN_CALCIUM"/>
    <property type="match status" value="1"/>
</dbReference>
<comment type="caution">
    <text evidence="10">The sequence shown here is derived from an EMBL/GenBank/DDBJ whole genome shotgun (WGS) entry which is preliminary data.</text>
</comment>
<dbReference type="PANTHER" id="PTHR42884">
    <property type="entry name" value="PROPROTEIN CONVERTASE SUBTILISIN/KEXIN-RELATED"/>
    <property type="match status" value="1"/>
</dbReference>
<gene>
    <name evidence="10" type="ORF">QO231_07400</name>
</gene>
<evidence type="ECO:0000256" key="5">
    <source>
        <dbReference type="ARBA" id="ARBA00022825"/>
    </source>
</evidence>
<dbReference type="Gene3D" id="3.40.50.200">
    <property type="entry name" value="Peptidase S8/S53 domain"/>
    <property type="match status" value="1"/>
</dbReference>
<dbReference type="PROSITE" id="PS51829">
    <property type="entry name" value="P_HOMO_B"/>
    <property type="match status" value="1"/>
</dbReference>
<reference evidence="11" key="1">
    <citation type="submission" date="2023-05" db="EMBL/GenBank/DDBJ databases">
        <title>Sedimentitalea sp. nov. JM2-8.</title>
        <authorList>
            <person name="Huang J."/>
        </authorList>
    </citation>
    <scope>NUCLEOTIDE SEQUENCE [LARGE SCALE GENOMIC DNA]</scope>
    <source>
        <strain evidence="11">KHS03</strain>
    </source>
</reference>
<dbReference type="InterPro" id="IPR036852">
    <property type="entry name" value="Peptidase_S8/S53_dom_sf"/>
</dbReference>
<sequence length="1316" mass="136373">MAFIPNDPRFANQWHLLNDTNGQFDLNVVDAWDDYDGSGVRVAVIDRGFDYNHPDFDNYRTDLDWDFEDGDAVALPDVNEGDNHGTPVMGIIGAAADGEGTVGVAFGADLIGYKTDWSRDQIEDAINLAVTANHDVVSMSYGEGSGVFQDRDGLISAVNNALANGRTVGGVDLGTVLVKSSGNSRAPANNALREEGTAEAIDSHRGTISVAAVRQDGQVTDFSTPGANVLVSAFADDLNNNPSISTTDNTGAAGYTNTDYTNTFGGTSAAAPQVAGVVALMLEANPDLGWRDVQSILSYSARHVGSDVGAAAQGFEQGTAGAASWRWNDADNWNGGGLHVSNDYGFGLVDAKAAVRLAETWTSTSTSANDATTFQDGLNGNVTIANGSASGGSNFFNINEATNIRIEHVSLEVEIVSAADLADLEVYLTSPQGTRIQLIADTGDTQNYSGEWRFGATGFRGEMSAGMWTVEVRDDDSAISSPIVINDLDLRTYGSSVTNDDLFIFTNEFSDYAGVAGHSTNFAGGAGSDTINVSAVNAASIINLQIGQGVIDGVAVTMSSIQDVYGGDHQDIIFDGAGSNDIYGMRGNDILRDTTAGGNDRYYGGEGNDTIQVYSAIAADAFYGGAGSDTINWAQSGETSATFDLAGNEARDSNGNTEVMSSFANIVGTAYGDTIIESNATNDIDGYDGDDTVIVTTAIAADAFHGGSGRDTIDWSAVSENGATFNLATGLATDSVGNTEVMDSFENIVGTENDDTIIESIAANDINARGGDDLVTVTSAIGSDSFRGGFGNDTIDWSGSSQANGVYNFVLGRAISGANEEIMEGFENFIGTNQADTIIEGNGPNVIHAGGGNDTVEVTTVIGVDSFTGGFGTDTIDWSGSTQANGVYNISGGTATSGRNQEIMSGFENFIGTNQRDIIIEGNGTNVINAGGGNDTVEVHTAIGVDSFDGGFGNDTIDWSGSSQANGVYDISDGTATSGNNVETMFGFENFIGTNQRDIIIEGAGTNVIDAGGGDDTVEVNTTIGVDSFTGGFGTDTIDWSGSSQVNGTYDLSGGTASAGGQSETMFGFENFIGTSQRDIIIEGVGTNVIDAGAGNDIVTVGTIVGVDSYDGGAGIDLIDWSGVNQGGISFNLGTGTATAGGGQVETMTHFENFYGTDLNDNIRGSSDSNLLRGMDGDDAMRGLQGHDLMAGGDGNDNMRGNGGSDTLSGDAGNDTLRGGGGGDTLLDGDGRDQMFGQGGADTFSLIVDDFIDRVRDFALGSDLIELTGFDYDDLNIVDMASGNVRIFYGTDSVILNDNDDTLAAADFSSDDFLFV</sequence>
<dbReference type="Gene3D" id="2.60.120.260">
    <property type="entry name" value="Galactose-binding domain-like"/>
    <property type="match status" value="1"/>
</dbReference>
<dbReference type="SUPFAM" id="SSF49785">
    <property type="entry name" value="Galactose-binding domain-like"/>
    <property type="match status" value="1"/>
</dbReference>
<dbReference type="Pfam" id="PF00082">
    <property type="entry name" value="Peptidase_S8"/>
    <property type="match status" value="1"/>
</dbReference>
<dbReference type="Proteomes" id="UP001255416">
    <property type="component" value="Unassembled WGS sequence"/>
</dbReference>
<dbReference type="InterPro" id="IPR034182">
    <property type="entry name" value="Kexin/furin"/>
</dbReference>
<dbReference type="PANTHER" id="PTHR42884:SF14">
    <property type="entry name" value="NEUROENDOCRINE CONVERTASE 1"/>
    <property type="match status" value="1"/>
</dbReference>
<feature type="active site" description="Charge relay system" evidence="7">
    <location>
        <position position="84"/>
    </location>
</feature>
<evidence type="ECO:0000259" key="9">
    <source>
        <dbReference type="PROSITE" id="PS51829"/>
    </source>
</evidence>
<feature type="active site" description="Charge relay system" evidence="7">
    <location>
        <position position="268"/>
    </location>
</feature>
<dbReference type="CDD" id="cd04059">
    <property type="entry name" value="Peptidases_S8_Protein_convertases_Kexins_Furin-like"/>
    <property type="match status" value="1"/>
</dbReference>
<dbReference type="InterPro" id="IPR011049">
    <property type="entry name" value="Serralysin-like_metalloprot_C"/>
</dbReference>
<evidence type="ECO:0000256" key="1">
    <source>
        <dbReference type="ARBA" id="ARBA00005325"/>
    </source>
</evidence>
<dbReference type="InterPro" id="IPR001343">
    <property type="entry name" value="Hemolysn_Ca-bd"/>
</dbReference>
<keyword evidence="4 7" id="KW-0378">Hydrolase</keyword>
<dbReference type="Gene3D" id="2.150.10.10">
    <property type="entry name" value="Serralysin-like metalloprotease, C-terminal"/>
    <property type="match status" value="6"/>
</dbReference>
<dbReference type="InterPro" id="IPR018511">
    <property type="entry name" value="Hemolysin-typ_Ca-bd_CS"/>
</dbReference>
<evidence type="ECO:0000256" key="6">
    <source>
        <dbReference type="ARBA" id="ARBA00022837"/>
    </source>
</evidence>
<evidence type="ECO:0000256" key="7">
    <source>
        <dbReference type="PROSITE-ProRule" id="PRU01240"/>
    </source>
</evidence>
<evidence type="ECO:0000256" key="8">
    <source>
        <dbReference type="SAM" id="MobiDB-lite"/>
    </source>
</evidence>
<comment type="similarity">
    <text evidence="1">Belongs to the peptidase S8 family. Furin subfamily.</text>
</comment>
<dbReference type="InterPro" id="IPR008979">
    <property type="entry name" value="Galactose-bd-like_sf"/>
</dbReference>
<keyword evidence="5 7" id="KW-0720">Serine protease</keyword>
<dbReference type="PRINTS" id="PR00723">
    <property type="entry name" value="SUBTILISIN"/>
</dbReference>
<keyword evidence="3" id="KW-0732">Signal</keyword>
<name>A0ABU3VBZ5_9RHOB</name>
<organism evidence="10 11">
    <name type="scientific">Sedimentitalea todarodis</name>
    <dbReference type="NCBI Taxonomy" id="1631240"/>
    <lineage>
        <taxon>Bacteria</taxon>
        <taxon>Pseudomonadati</taxon>
        <taxon>Pseudomonadota</taxon>
        <taxon>Alphaproteobacteria</taxon>
        <taxon>Rhodobacterales</taxon>
        <taxon>Paracoccaceae</taxon>
        <taxon>Sedimentitalea</taxon>
    </lineage>
</organism>
<dbReference type="PROSITE" id="PS51892">
    <property type="entry name" value="SUBTILASE"/>
    <property type="match status" value="1"/>
</dbReference>
<dbReference type="PROSITE" id="PS00138">
    <property type="entry name" value="SUBTILASE_SER"/>
    <property type="match status" value="1"/>
</dbReference>
<dbReference type="EMBL" id="JASMWN010000004">
    <property type="protein sequence ID" value="MDU9003677.1"/>
    <property type="molecule type" value="Genomic_DNA"/>
</dbReference>
<dbReference type="Pfam" id="PF00353">
    <property type="entry name" value="HemolysinCabind"/>
    <property type="match status" value="10"/>
</dbReference>
<evidence type="ECO:0000256" key="3">
    <source>
        <dbReference type="ARBA" id="ARBA00022729"/>
    </source>
</evidence>
<evidence type="ECO:0000313" key="10">
    <source>
        <dbReference type="EMBL" id="MDU9003677.1"/>
    </source>
</evidence>
<dbReference type="RefSeq" id="WP_316774759.1">
    <property type="nucleotide sequence ID" value="NZ_JASMWN010000004.1"/>
</dbReference>
<evidence type="ECO:0000313" key="11">
    <source>
        <dbReference type="Proteomes" id="UP001255416"/>
    </source>
</evidence>
<dbReference type="Pfam" id="PF01483">
    <property type="entry name" value="P_proprotein"/>
    <property type="match status" value="1"/>
</dbReference>
<proteinExistence type="inferred from homology"/>
<feature type="region of interest" description="Disordered" evidence="8">
    <location>
        <begin position="1191"/>
        <end position="1232"/>
    </location>
</feature>
<protein>
    <submittedName>
        <fullName evidence="10">S8 family serine peptidase</fullName>
    </submittedName>
</protein>
<evidence type="ECO:0000256" key="2">
    <source>
        <dbReference type="ARBA" id="ARBA00022670"/>
    </source>
</evidence>
<keyword evidence="2 7" id="KW-0645">Protease</keyword>
<keyword evidence="6" id="KW-0106">Calcium</keyword>
<evidence type="ECO:0000256" key="4">
    <source>
        <dbReference type="ARBA" id="ARBA00022801"/>
    </source>
</evidence>
<dbReference type="SUPFAM" id="SSF52743">
    <property type="entry name" value="Subtilisin-like"/>
    <property type="match status" value="1"/>
</dbReference>
<feature type="active site" description="Charge relay system" evidence="7">
    <location>
        <position position="46"/>
    </location>
</feature>
<dbReference type="InterPro" id="IPR015500">
    <property type="entry name" value="Peptidase_S8_subtilisin-rel"/>
</dbReference>
<keyword evidence="11" id="KW-1185">Reference proteome</keyword>